<name>A0ABX1QV80_9FLAO</name>
<keyword evidence="2" id="KW-1185">Reference proteome</keyword>
<gene>
    <name evidence="1" type="ORF">G6042_10025</name>
</gene>
<comment type="caution">
    <text evidence="1">The sequence shown here is derived from an EMBL/GenBank/DDBJ whole genome shotgun (WGS) entry which is preliminary data.</text>
</comment>
<organism evidence="1 2">
    <name type="scientific">Flavobacterium solisilvae</name>
    <dbReference type="NCBI Taxonomy" id="1852019"/>
    <lineage>
        <taxon>Bacteria</taxon>
        <taxon>Pseudomonadati</taxon>
        <taxon>Bacteroidota</taxon>
        <taxon>Flavobacteriia</taxon>
        <taxon>Flavobacteriales</taxon>
        <taxon>Flavobacteriaceae</taxon>
        <taxon>Flavobacterium</taxon>
    </lineage>
</organism>
<dbReference type="RefSeq" id="WP_169524297.1">
    <property type="nucleotide sequence ID" value="NZ_JAAMPT010000207.1"/>
</dbReference>
<accession>A0ABX1QV80</accession>
<reference evidence="1 2" key="1">
    <citation type="submission" date="2020-02" db="EMBL/GenBank/DDBJ databases">
        <title>Flavobacterium sp. genome.</title>
        <authorList>
            <person name="Jung H.S."/>
            <person name="Baek J.H."/>
            <person name="Jeon C.O."/>
        </authorList>
    </citation>
    <scope>NUCLEOTIDE SEQUENCE [LARGE SCALE GENOMIC DNA]</scope>
    <source>
        <strain evidence="1 2">SE-s27</strain>
    </source>
</reference>
<evidence type="ECO:0000313" key="1">
    <source>
        <dbReference type="EMBL" id="NMH25603.1"/>
    </source>
</evidence>
<proteinExistence type="predicted"/>
<sequence>MVSSCEDKSSSDDVIGSQNFVSFENNSTVLVVGGETVVKQAKVYASQVSSVDRVLELDVITAPISAATVVGVPTNPTTTTANPSYYSVPASVTIPAGSKEASFPIEIQGFDIGTGRTIAIEIKPQPGLIVASSLSGSLANNNLTANSKRLVLKIKEICDKNPLRIQIATDRYGSETTWELYDGDFAVIASGGPYTDQAASGVYLKPNIDLCLPSGSYTFVVYDEYSDGMNSGYGAGYYRLVNMNSDFTVEGTQIAKNGTFGANDVVEFTLP</sequence>
<dbReference type="Proteomes" id="UP000767947">
    <property type="component" value="Unassembled WGS sequence"/>
</dbReference>
<evidence type="ECO:0000313" key="2">
    <source>
        <dbReference type="Proteomes" id="UP000767947"/>
    </source>
</evidence>
<dbReference type="EMBL" id="JAAMPT010000207">
    <property type="protein sequence ID" value="NMH25603.1"/>
    <property type="molecule type" value="Genomic_DNA"/>
</dbReference>
<evidence type="ECO:0008006" key="3">
    <source>
        <dbReference type="Google" id="ProtNLM"/>
    </source>
</evidence>
<protein>
    <recommendedName>
        <fullName evidence="3">DUF4382 domain-containing protein</fullName>
    </recommendedName>
</protein>